<evidence type="ECO:0000256" key="8">
    <source>
        <dbReference type="ARBA" id="ARBA00023136"/>
    </source>
</evidence>
<dbReference type="GO" id="GO:0005886">
    <property type="term" value="C:plasma membrane"/>
    <property type="evidence" value="ECO:0007669"/>
    <property type="project" value="UniProtKB-SubCell"/>
</dbReference>
<feature type="transmembrane region" description="Helical" evidence="9">
    <location>
        <begin position="80"/>
        <end position="98"/>
    </location>
</feature>
<evidence type="ECO:0000256" key="5">
    <source>
        <dbReference type="ARBA" id="ARBA00022692"/>
    </source>
</evidence>
<keyword evidence="3" id="KW-0813">Transport</keyword>
<dbReference type="InterPro" id="IPR011701">
    <property type="entry name" value="MFS"/>
</dbReference>
<reference evidence="11 12" key="1">
    <citation type="submission" date="2020-08" db="EMBL/GenBank/DDBJ databases">
        <title>Sequencing the genomes of 1000 actinobacteria strains.</title>
        <authorList>
            <person name="Klenk H.-P."/>
        </authorList>
    </citation>
    <scope>NUCLEOTIDE SEQUENCE [LARGE SCALE GENOMIC DNA]</scope>
    <source>
        <strain evidence="11 12">DSM 45584</strain>
    </source>
</reference>
<comment type="caution">
    <text evidence="11">The sequence shown here is derived from an EMBL/GenBank/DDBJ whole genome shotgun (WGS) entry which is preliminary data.</text>
</comment>
<feature type="transmembrane region" description="Helical" evidence="9">
    <location>
        <begin position="367"/>
        <end position="386"/>
    </location>
</feature>
<dbReference type="Proteomes" id="UP000584374">
    <property type="component" value="Unassembled WGS sequence"/>
</dbReference>
<evidence type="ECO:0000256" key="1">
    <source>
        <dbReference type="ARBA" id="ARBA00004651"/>
    </source>
</evidence>
<dbReference type="Pfam" id="PF07690">
    <property type="entry name" value="MFS_1"/>
    <property type="match status" value="1"/>
</dbReference>
<feature type="transmembrane region" description="Helical" evidence="9">
    <location>
        <begin position="299"/>
        <end position="318"/>
    </location>
</feature>
<dbReference type="RefSeq" id="WP_184730660.1">
    <property type="nucleotide sequence ID" value="NZ_JACHIW010000002.1"/>
</dbReference>
<organism evidence="11 12">
    <name type="scientific">Saccharopolyspora phatthalungensis</name>
    <dbReference type="NCBI Taxonomy" id="664693"/>
    <lineage>
        <taxon>Bacteria</taxon>
        <taxon>Bacillati</taxon>
        <taxon>Actinomycetota</taxon>
        <taxon>Actinomycetes</taxon>
        <taxon>Pseudonocardiales</taxon>
        <taxon>Pseudonocardiaceae</taxon>
        <taxon>Saccharopolyspora</taxon>
    </lineage>
</organism>
<evidence type="ECO:0000256" key="2">
    <source>
        <dbReference type="ARBA" id="ARBA00008240"/>
    </source>
</evidence>
<keyword evidence="12" id="KW-1185">Reference proteome</keyword>
<accession>A0A840Q878</accession>
<keyword evidence="6" id="KW-0769">Symport</keyword>
<feature type="transmembrane region" description="Helical" evidence="9">
    <location>
        <begin position="179"/>
        <end position="199"/>
    </location>
</feature>
<dbReference type="InterPro" id="IPR005829">
    <property type="entry name" value="Sugar_transporter_CS"/>
</dbReference>
<feature type="transmembrane region" description="Helical" evidence="9">
    <location>
        <begin position="47"/>
        <end position="68"/>
    </location>
</feature>
<comment type="similarity">
    <text evidence="2">Belongs to the major facilitator superfamily. Metabolite:H+ Symporter (MHS) family (TC 2.A.1.6) family.</text>
</comment>
<dbReference type="EMBL" id="JACHIW010000002">
    <property type="protein sequence ID" value="MBB5158722.1"/>
    <property type="molecule type" value="Genomic_DNA"/>
</dbReference>
<evidence type="ECO:0000256" key="4">
    <source>
        <dbReference type="ARBA" id="ARBA00022475"/>
    </source>
</evidence>
<feature type="domain" description="Major facilitator superfamily (MFS) profile" evidence="10">
    <location>
        <begin position="7"/>
        <end position="415"/>
    </location>
</feature>
<protein>
    <submittedName>
        <fullName evidence="11">MFS family permease</fullName>
    </submittedName>
</protein>
<evidence type="ECO:0000256" key="3">
    <source>
        <dbReference type="ARBA" id="ARBA00022448"/>
    </source>
</evidence>
<evidence type="ECO:0000256" key="7">
    <source>
        <dbReference type="ARBA" id="ARBA00022989"/>
    </source>
</evidence>
<feature type="transmembrane region" description="Helical" evidence="9">
    <location>
        <begin position="324"/>
        <end position="347"/>
    </location>
</feature>
<evidence type="ECO:0000256" key="9">
    <source>
        <dbReference type="SAM" id="Phobius"/>
    </source>
</evidence>
<evidence type="ECO:0000259" key="10">
    <source>
        <dbReference type="PROSITE" id="PS50850"/>
    </source>
</evidence>
<dbReference type="SUPFAM" id="SSF103473">
    <property type="entry name" value="MFS general substrate transporter"/>
    <property type="match status" value="1"/>
</dbReference>
<dbReference type="PROSITE" id="PS00216">
    <property type="entry name" value="SUGAR_TRANSPORT_1"/>
    <property type="match status" value="2"/>
</dbReference>
<evidence type="ECO:0000313" key="11">
    <source>
        <dbReference type="EMBL" id="MBB5158722.1"/>
    </source>
</evidence>
<dbReference type="PROSITE" id="PS50850">
    <property type="entry name" value="MFS"/>
    <property type="match status" value="1"/>
</dbReference>
<feature type="transmembrane region" description="Helical" evidence="9">
    <location>
        <begin position="233"/>
        <end position="254"/>
    </location>
</feature>
<feature type="transmembrane region" description="Helical" evidence="9">
    <location>
        <begin position="266"/>
        <end position="287"/>
    </location>
</feature>
<evidence type="ECO:0000313" key="12">
    <source>
        <dbReference type="Proteomes" id="UP000584374"/>
    </source>
</evidence>
<dbReference type="Gene3D" id="1.20.1250.20">
    <property type="entry name" value="MFS general substrate transporter like domains"/>
    <property type="match status" value="2"/>
</dbReference>
<dbReference type="PANTHER" id="PTHR43528:SF1">
    <property type="entry name" value="ALPHA-KETOGLUTARATE PERMEASE"/>
    <property type="match status" value="1"/>
</dbReference>
<dbReference type="PANTHER" id="PTHR43528">
    <property type="entry name" value="ALPHA-KETOGLUTARATE PERMEASE"/>
    <property type="match status" value="1"/>
</dbReference>
<dbReference type="AlphaFoldDB" id="A0A840Q878"/>
<dbReference type="GO" id="GO:0015293">
    <property type="term" value="F:symporter activity"/>
    <property type="evidence" value="ECO:0007669"/>
    <property type="project" value="UniProtKB-KW"/>
</dbReference>
<keyword evidence="5 9" id="KW-0812">Transmembrane</keyword>
<dbReference type="InterPro" id="IPR020846">
    <property type="entry name" value="MFS_dom"/>
</dbReference>
<dbReference type="InterPro" id="IPR036259">
    <property type="entry name" value="MFS_trans_sf"/>
</dbReference>
<keyword evidence="7 9" id="KW-1133">Transmembrane helix</keyword>
<gene>
    <name evidence="11" type="ORF">BJ970_006321</name>
</gene>
<feature type="transmembrane region" description="Helical" evidence="9">
    <location>
        <begin position="152"/>
        <end position="173"/>
    </location>
</feature>
<keyword evidence="8 9" id="KW-0472">Membrane</keyword>
<comment type="subcellular location">
    <subcellularLocation>
        <location evidence="1">Cell membrane</location>
        <topology evidence="1">Multi-pass membrane protein</topology>
    </subcellularLocation>
</comment>
<keyword evidence="4" id="KW-1003">Cell membrane</keyword>
<feature type="transmembrane region" description="Helical" evidence="9">
    <location>
        <begin position="392"/>
        <end position="411"/>
    </location>
</feature>
<proteinExistence type="inferred from homology"/>
<sequence length="435" mass="46614">MKASRKALAAGMIGNCIEFFDATLHSLLAPVFSGQFFPTGNPAISLLYTYAVVVGVGFVVRPISSVLLSPLADRLGRRQMLSLTLLIMGGGVLLVAIIPNYQTIGIFAPILLIIARAAQNVSNSGEYQAAAAFVVEHAPPHRRATMGAFQSAAAVVGVLIATFTASVVTAVFPRDALEAWGWRLPFVFAACLCLYGVYLRRNVPESPLFEKLDRQEELDKTPLRSTMRGHKRGLLLVAVQQFNAASFFVWQVFLPTYAHLVAGFPLALGLGLNAVALLIFVILVPLAGMLSDRVGRRPLVIAGAVGLALVAYPMFVLMQEVTPTRYLLVALVGNLLLALSHGSSAALFCELFPTRVRASGVGVPYQLANQLFGGATPLIATATLAAKHNMALAYYVMALEAAAAILFIFLLPETRHRRLDAVDDDERSPVGKADG</sequence>
<name>A0A840Q878_9PSEU</name>
<evidence type="ECO:0000256" key="6">
    <source>
        <dbReference type="ARBA" id="ARBA00022847"/>
    </source>
</evidence>
<dbReference type="InterPro" id="IPR051084">
    <property type="entry name" value="H+-coupled_symporters"/>
</dbReference>